<protein>
    <submittedName>
        <fullName evidence="2">Uncharacterized protein</fullName>
    </submittedName>
</protein>
<gene>
    <name evidence="2" type="ORF">DDE23_20420</name>
</gene>
<dbReference type="AlphaFoldDB" id="A0A2T7ULY3"/>
<keyword evidence="3" id="KW-1185">Reference proteome</keyword>
<dbReference type="Proteomes" id="UP000244810">
    <property type="component" value="Unassembled WGS sequence"/>
</dbReference>
<dbReference type="RefSeq" id="WP_107754943.1">
    <property type="nucleotide sequence ID" value="NZ_QBKF01000018.1"/>
</dbReference>
<comment type="caution">
    <text evidence="2">The sequence shown here is derived from an EMBL/GenBank/DDBJ whole genome shotgun (WGS) entry which is preliminary data.</text>
</comment>
<sequence length="112" mass="12305">MSPRKFTFNQASTGAAKEPPGKKQPDRKEARKVVLAERRRVAAILAQACPLTVAEAARLACFTDTTAEEAGLHLMAARKRATARARKEARAPDALPPELKAVQQRLIRHPQK</sequence>
<name>A0A2T7ULY3_9RHOB</name>
<dbReference type="EMBL" id="QDDR01000013">
    <property type="protein sequence ID" value="PVE45631.1"/>
    <property type="molecule type" value="Genomic_DNA"/>
</dbReference>
<reference evidence="2 3" key="1">
    <citation type="journal article" date="2011" name="Syst. Appl. Microbiol.">
        <title>Defluviimonas denitrificans gen. nov., sp. nov., and Pararhodobacter aggregans gen. nov., sp. nov., non-phototrophic Rhodobacteraceae from the biofilter of a marine aquaculture.</title>
        <authorList>
            <person name="Foesel B.U."/>
            <person name="Drake H.L."/>
            <person name="Schramm A."/>
        </authorList>
    </citation>
    <scope>NUCLEOTIDE SEQUENCE [LARGE SCALE GENOMIC DNA]</scope>
    <source>
        <strain evidence="2 3">D1-19</strain>
    </source>
</reference>
<feature type="region of interest" description="Disordered" evidence="1">
    <location>
        <begin position="83"/>
        <end position="112"/>
    </location>
</feature>
<feature type="compositionally biased region" description="Basic and acidic residues" evidence="1">
    <location>
        <begin position="19"/>
        <end position="29"/>
    </location>
</feature>
<proteinExistence type="predicted"/>
<evidence type="ECO:0000313" key="3">
    <source>
        <dbReference type="Proteomes" id="UP000244810"/>
    </source>
</evidence>
<organism evidence="2 3">
    <name type="scientific">Pararhodobacter aggregans</name>
    <dbReference type="NCBI Taxonomy" id="404875"/>
    <lineage>
        <taxon>Bacteria</taxon>
        <taxon>Pseudomonadati</taxon>
        <taxon>Pseudomonadota</taxon>
        <taxon>Alphaproteobacteria</taxon>
        <taxon>Rhodobacterales</taxon>
        <taxon>Paracoccaceae</taxon>
        <taxon>Pararhodobacter</taxon>
    </lineage>
</organism>
<feature type="region of interest" description="Disordered" evidence="1">
    <location>
        <begin position="1"/>
        <end position="29"/>
    </location>
</feature>
<accession>A0A2T7ULY3</accession>
<evidence type="ECO:0000313" key="2">
    <source>
        <dbReference type="EMBL" id="PVE45631.1"/>
    </source>
</evidence>
<evidence type="ECO:0000256" key="1">
    <source>
        <dbReference type="SAM" id="MobiDB-lite"/>
    </source>
</evidence>